<dbReference type="EMBL" id="AYZD01000011">
    <property type="protein sequence ID" value="KRM96828.1"/>
    <property type="molecule type" value="Genomic_DNA"/>
</dbReference>
<dbReference type="AlphaFoldDB" id="A0A0R2D920"/>
<protein>
    <submittedName>
        <fullName evidence="2">Uncharacterized protein</fullName>
    </submittedName>
</protein>
<evidence type="ECO:0000313" key="2">
    <source>
        <dbReference type="EMBL" id="KRM96828.1"/>
    </source>
</evidence>
<feature type="compositionally biased region" description="Basic residues" evidence="1">
    <location>
        <begin position="27"/>
        <end position="37"/>
    </location>
</feature>
<sequence length="50" mass="6156">MRIQKLVTFSHQQPLTKNHIFKKFKEKVHQKPKKHNEFRKPDKYLTEPVV</sequence>
<proteinExistence type="predicted"/>
<keyword evidence="3" id="KW-1185">Reference proteome</keyword>
<reference evidence="2 3" key="1">
    <citation type="journal article" date="2015" name="Genome Announc.">
        <title>Expanding the biotechnology potential of lactobacilli through comparative genomics of 213 strains and associated genera.</title>
        <authorList>
            <person name="Sun Z."/>
            <person name="Harris H.M."/>
            <person name="McCann A."/>
            <person name="Guo C."/>
            <person name="Argimon S."/>
            <person name="Zhang W."/>
            <person name="Yang X."/>
            <person name="Jeffery I.B."/>
            <person name="Cooney J.C."/>
            <person name="Kagawa T.F."/>
            <person name="Liu W."/>
            <person name="Song Y."/>
            <person name="Salvetti E."/>
            <person name="Wrobel A."/>
            <person name="Rasinkangas P."/>
            <person name="Parkhill J."/>
            <person name="Rea M.C."/>
            <person name="O'Sullivan O."/>
            <person name="Ritari J."/>
            <person name="Douillard F.P."/>
            <person name="Paul Ross R."/>
            <person name="Yang R."/>
            <person name="Briner A.E."/>
            <person name="Felis G.E."/>
            <person name="de Vos W.M."/>
            <person name="Barrangou R."/>
            <person name="Klaenhammer T.R."/>
            <person name="Caufield P.W."/>
            <person name="Cui Y."/>
            <person name="Zhang H."/>
            <person name="O'Toole P.W."/>
        </authorList>
    </citation>
    <scope>NUCLEOTIDE SEQUENCE [LARGE SCALE GENOMIC DNA]</scope>
    <source>
        <strain evidence="2 3">DSM 21051</strain>
    </source>
</reference>
<name>A0A0R2D920_9LACO</name>
<feature type="region of interest" description="Disordered" evidence="1">
    <location>
        <begin position="27"/>
        <end position="50"/>
    </location>
</feature>
<feature type="compositionally biased region" description="Basic and acidic residues" evidence="1">
    <location>
        <begin position="38"/>
        <end position="50"/>
    </location>
</feature>
<evidence type="ECO:0000256" key="1">
    <source>
        <dbReference type="SAM" id="MobiDB-lite"/>
    </source>
</evidence>
<dbReference type="PATRIC" id="fig|1423725.3.peg.364"/>
<comment type="caution">
    <text evidence="2">The sequence shown here is derived from an EMBL/GenBank/DDBJ whole genome shotgun (WGS) entry which is preliminary data.</text>
</comment>
<organism evidence="2 3">
    <name type="scientific">Liquorilactobacillus aquaticus DSM 21051</name>
    <dbReference type="NCBI Taxonomy" id="1423725"/>
    <lineage>
        <taxon>Bacteria</taxon>
        <taxon>Bacillati</taxon>
        <taxon>Bacillota</taxon>
        <taxon>Bacilli</taxon>
        <taxon>Lactobacillales</taxon>
        <taxon>Lactobacillaceae</taxon>
        <taxon>Liquorilactobacillus</taxon>
    </lineage>
</organism>
<gene>
    <name evidence="2" type="ORF">FC19_GL000353</name>
</gene>
<evidence type="ECO:0000313" key="3">
    <source>
        <dbReference type="Proteomes" id="UP000051015"/>
    </source>
</evidence>
<accession>A0A0R2D920</accession>
<dbReference type="Proteomes" id="UP000051015">
    <property type="component" value="Unassembled WGS sequence"/>
</dbReference>